<name>A0A0S4QY93_9ACTN</name>
<evidence type="ECO:0000313" key="1">
    <source>
        <dbReference type="EMBL" id="CUU60608.1"/>
    </source>
</evidence>
<dbReference type="Proteomes" id="UP000198802">
    <property type="component" value="Unassembled WGS sequence"/>
</dbReference>
<proteinExistence type="predicted"/>
<dbReference type="InterPro" id="IPR036237">
    <property type="entry name" value="Xyl_isomerase-like_sf"/>
</dbReference>
<accession>A0A0S4QY93</accession>
<sequence length="268" mass="29295">MTGTPPTAIGLYSIGIRHIELEDLLALATAHQLPFLHLRGGPRGFDVARRDIATLSRWARRCRMGVPITMVTADLDLADFVRPGTETYQQASAELDRLGRAAAVLGARAVRLLARRVLDEWQWSDLAVPDLAAPYGLTTLVELHDPAWFTADALTSAAAHLKRTSGLEVLMDTDQVHRAWLCSAIPDALAGNLSQLVPHTGAVHVSDNGDGLTGAGHRIVARTFGALSHDRSVEIAFEWTGADRDQQSCLVRYRRAAAWWRSGLEDRP</sequence>
<keyword evidence="2" id="KW-1185">Reference proteome</keyword>
<protein>
    <recommendedName>
        <fullName evidence="3">Xylose isomerase-like TIM barrel</fullName>
    </recommendedName>
</protein>
<reference evidence="2" key="1">
    <citation type="submission" date="2015-11" db="EMBL/GenBank/DDBJ databases">
        <authorList>
            <person name="Varghese N."/>
        </authorList>
    </citation>
    <scope>NUCLEOTIDE SEQUENCE [LARGE SCALE GENOMIC DNA]</scope>
    <source>
        <strain evidence="2">DSM 45899</strain>
    </source>
</reference>
<dbReference type="RefSeq" id="WP_054569100.1">
    <property type="nucleotide sequence ID" value="NZ_FAOZ01000043.1"/>
</dbReference>
<evidence type="ECO:0000313" key="2">
    <source>
        <dbReference type="Proteomes" id="UP000198802"/>
    </source>
</evidence>
<gene>
    <name evidence="1" type="ORF">Ga0074812_14325</name>
</gene>
<evidence type="ECO:0008006" key="3">
    <source>
        <dbReference type="Google" id="ProtNLM"/>
    </source>
</evidence>
<organism evidence="1 2">
    <name type="scientific">Parafrankia irregularis</name>
    <dbReference type="NCBI Taxonomy" id="795642"/>
    <lineage>
        <taxon>Bacteria</taxon>
        <taxon>Bacillati</taxon>
        <taxon>Actinomycetota</taxon>
        <taxon>Actinomycetes</taxon>
        <taxon>Frankiales</taxon>
        <taxon>Frankiaceae</taxon>
        <taxon>Parafrankia</taxon>
    </lineage>
</organism>
<dbReference type="SUPFAM" id="SSF51658">
    <property type="entry name" value="Xylose isomerase-like"/>
    <property type="match status" value="1"/>
</dbReference>
<dbReference type="AlphaFoldDB" id="A0A0S4QY93"/>
<dbReference type="EMBL" id="FAOZ01000043">
    <property type="protein sequence ID" value="CUU60608.1"/>
    <property type="molecule type" value="Genomic_DNA"/>
</dbReference>
<dbReference type="Gene3D" id="3.20.20.150">
    <property type="entry name" value="Divalent-metal-dependent TIM barrel enzymes"/>
    <property type="match status" value="1"/>
</dbReference>